<name>H0EAG3_9ACTN</name>
<evidence type="ECO:0000313" key="3">
    <source>
        <dbReference type="Proteomes" id="UP000005143"/>
    </source>
</evidence>
<sequence>MRQIAPDVLQLAGRPRDAINAYLVGDVLIDAGTRHARRRIMRQIAGRAVRAHALTHAHPDHQGSSHAICTELRLPFLVGDGDADAAETPGGVAALQAPGLANHLQQRWWTGPPHPVDRRLREGDEVAGFAVLETPGHSPGHLAFWRAEDRVLLLGDVLNHVHPLTGRVGLHEPLPILTPDPARNRNAIRRLAELRPRIACFGHGPVLRDPDALLRFAERLPAA</sequence>
<reference evidence="2 3" key="1">
    <citation type="journal article" date="2013" name="Biodegradation">
        <title>Quantitative proteomic analysis of ibuprofen-degrading Patulibacter sp. strain I11.</title>
        <authorList>
            <person name="Almeida B."/>
            <person name="Kjeldal H."/>
            <person name="Lolas I."/>
            <person name="Knudsen A.D."/>
            <person name="Carvalho G."/>
            <person name="Nielsen K.L."/>
            <person name="Barreto Crespo M.T."/>
            <person name="Stensballe A."/>
            <person name="Nielsen J.L."/>
        </authorList>
    </citation>
    <scope>NUCLEOTIDE SEQUENCE [LARGE SCALE GENOMIC DNA]</scope>
    <source>
        <strain evidence="2 3">I11</strain>
    </source>
</reference>
<dbReference type="SUPFAM" id="SSF56281">
    <property type="entry name" value="Metallo-hydrolase/oxidoreductase"/>
    <property type="match status" value="1"/>
</dbReference>
<dbReference type="Gene3D" id="3.60.15.10">
    <property type="entry name" value="Ribonuclease Z/Hydroxyacylglutathione hydrolase-like"/>
    <property type="match status" value="1"/>
</dbReference>
<dbReference type="OrthoDB" id="3196337at2"/>
<dbReference type="PANTHER" id="PTHR42951">
    <property type="entry name" value="METALLO-BETA-LACTAMASE DOMAIN-CONTAINING"/>
    <property type="match status" value="1"/>
</dbReference>
<dbReference type="InterPro" id="IPR001279">
    <property type="entry name" value="Metallo-B-lactamas"/>
</dbReference>
<dbReference type="SMART" id="SM00849">
    <property type="entry name" value="Lactamase_B"/>
    <property type="match status" value="1"/>
</dbReference>
<dbReference type="EMBL" id="AGUD01000295">
    <property type="protein sequence ID" value="EHN09290.1"/>
    <property type="molecule type" value="Genomic_DNA"/>
</dbReference>
<dbReference type="PANTHER" id="PTHR42951:SF17">
    <property type="entry name" value="METALLO-BETA-LACTAMASE DOMAIN-CONTAINING PROTEIN"/>
    <property type="match status" value="1"/>
</dbReference>
<organism evidence="2 3">
    <name type="scientific">Patulibacter medicamentivorans</name>
    <dbReference type="NCBI Taxonomy" id="1097667"/>
    <lineage>
        <taxon>Bacteria</taxon>
        <taxon>Bacillati</taxon>
        <taxon>Actinomycetota</taxon>
        <taxon>Thermoleophilia</taxon>
        <taxon>Solirubrobacterales</taxon>
        <taxon>Patulibacteraceae</taxon>
        <taxon>Patulibacter</taxon>
    </lineage>
</organism>
<keyword evidence="3" id="KW-1185">Reference proteome</keyword>
<protein>
    <submittedName>
        <fullName evidence="2">Beta-lactamase domain protein</fullName>
    </submittedName>
</protein>
<dbReference type="AlphaFoldDB" id="H0EAG3"/>
<accession>H0EAG3</accession>
<dbReference type="InterPro" id="IPR036866">
    <property type="entry name" value="RibonucZ/Hydroxyglut_hydro"/>
</dbReference>
<comment type="caution">
    <text evidence="2">The sequence shown here is derived from an EMBL/GenBank/DDBJ whole genome shotgun (WGS) entry which is preliminary data.</text>
</comment>
<dbReference type="Proteomes" id="UP000005143">
    <property type="component" value="Unassembled WGS sequence"/>
</dbReference>
<dbReference type="Pfam" id="PF00753">
    <property type="entry name" value="Lactamase_B"/>
    <property type="match status" value="1"/>
</dbReference>
<evidence type="ECO:0000313" key="2">
    <source>
        <dbReference type="EMBL" id="EHN09290.1"/>
    </source>
</evidence>
<dbReference type="InterPro" id="IPR050855">
    <property type="entry name" value="NDM-1-like"/>
</dbReference>
<proteinExistence type="predicted"/>
<evidence type="ECO:0000259" key="1">
    <source>
        <dbReference type="SMART" id="SM00849"/>
    </source>
</evidence>
<feature type="domain" description="Metallo-beta-lactamase" evidence="1">
    <location>
        <begin position="18"/>
        <end position="203"/>
    </location>
</feature>
<gene>
    <name evidence="2" type="ORF">PAI11_38370</name>
</gene>